<sequence length="67" mass="7376">MTIKVIARILFAASAMAFACLIVCFLVVLVAFGLDHADKVWSGMYPILAWLVALLICSKFMRESKAP</sequence>
<protein>
    <submittedName>
        <fullName evidence="2">Uncharacterized protein</fullName>
    </submittedName>
</protein>
<evidence type="ECO:0000256" key="1">
    <source>
        <dbReference type="SAM" id="Phobius"/>
    </source>
</evidence>
<dbReference type="Proteomes" id="UP000003299">
    <property type="component" value="Unassembled WGS sequence"/>
</dbReference>
<dbReference type="PROSITE" id="PS51257">
    <property type="entry name" value="PROKAR_LIPOPROTEIN"/>
    <property type="match status" value="1"/>
</dbReference>
<evidence type="ECO:0000313" key="3">
    <source>
        <dbReference type="Proteomes" id="UP000003299"/>
    </source>
</evidence>
<keyword evidence="1" id="KW-1133">Transmembrane helix</keyword>
<dbReference type="EMBL" id="AEQV01000083">
    <property type="protein sequence ID" value="EGD09166.1"/>
    <property type="molecule type" value="Genomic_DNA"/>
</dbReference>
<feature type="transmembrane region" description="Helical" evidence="1">
    <location>
        <begin position="9"/>
        <end position="34"/>
    </location>
</feature>
<dbReference type="GeneID" id="46984442"/>
<organism evidence="2 3">
    <name type="scientific">Xanthomonas vesicatoria ATCC 35937</name>
    <dbReference type="NCBI Taxonomy" id="925775"/>
    <lineage>
        <taxon>Bacteria</taxon>
        <taxon>Pseudomonadati</taxon>
        <taxon>Pseudomonadota</taxon>
        <taxon>Gammaproteobacteria</taxon>
        <taxon>Lysobacterales</taxon>
        <taxon>Lysobacteraceae</taxon>
        <taxon>Xanthomonas</taxon>
    </lineage>
</organism>
<feature type="transmembrane region" description="Helical" evidence="1">
    <location>
        <begin position="40"/>
        <end position="61"/>
    </location>
</feature>
<accession>F0BED2</accession>
<gene>
    <name evidence="2" type="ORF">XVE_2559</name>
</gene>
<evidence type="ECO:0000313" key="2">
    <source>
        <dbReference type="EMBL" id="EGD09166.1"/>
    </source>
</evidence>
<name>F0BED2_9XANT</name>
<comment type="caution">
    <text evidence="2">The sequence shown here is derived from an EMBL/GenBank/DDBJ whole genome shotgun (WGS) entry which is preliminary data.</text>
</comment>
<keyword evidence="1" id="KW-0812">Transmembrane</keyword>
<dbReference type="RefSeq" id="WP_005993042.1">
    <property type="nucleotide sequence ID" value="NZ_AEQV01000083.1"/>
</dbReference>
<reference evidence="2 3" key="1">
    <citation type="journal article" date="2011" name="BMC Genomics">
        <title>Comparative genomics reveals diversity among xanthomonads infecting tomato and pepper.</title>
        <authorList>
            <person name="Potnis N."/>
            <person name="Krasileva K."/>
            <person name="Chow V."/>
            <person name="Almeida N.F."/>
            <person name="Patil P.B."/>
            <person name="Ryan R.P."/>
            <person name="Sharlach M."/>
            <person name="Behlau F."/>
            <person name="Dow J.M."/>
            <person name="Momol M.T."/>
            <person name="White F.F."/>
            <person name="Preston J.F."/>
            <person name="Vinatzer B.A."/>
            <person name="Koebnik R."/>
            <person name="Setubal J.C."/>
            <person name="Norman D.J."/>
            <person name="Staskawicz B.J."/>
            <person name="Jones J.B."/>
        </authorList>
    </citation>
    <scope>NUCLEOTIDE SEQUENCE [LARGE SCALE GENOMIC DNA]</scope>
    <source>
        <strain evidence="2 3">ATCC 35937</strain>
    </source>
</reference>
<keyword evidence="1" id="KW-0472">Membrane</keyword>
<dbReference type="AlphaFoldDB" id="F0BED2"/>
<proteinExistence type="predicted"/>